<evidence type="ECO:0000313" key="2">
    <source>
        <dbReference type="RefSeq" id="XP_075095411.1"/>
    </source>
</evidence>
<dbReference type="Proteomes" id="UP000790787">
    <property type="component" value="Chromosome 19"/>
</dbReference>
<keyword evidence="1" id="KW-1185">Reference proteome</keyword>
<proteinExistence type="predicted"/>
<reference evidence="1" key="1">
    <citation type="journal article" date="2014" name="Nat. Commun.">
        <title>The tobacco genome sequence and its comparison with those of tomato and potato.</title>
        <authorList>
            <person name="Sierro N."/>
            <person name="Battey J.N."/>
            <person name="Ouadi S."/>
            <person name="Bakaher N."/>
            <person name="Bovet L."/>
            <person name="Willig A."/>
            <person name="Goepfert S."/>
            <person name="Peitsch M.C."/>
            <person name="Ivanov N.V."/>
        </authorList>
    </citation>
    <scope>NUCLEOTIDE SEQUENCE [LARGE SCALE GENOMIC DNA]</scope>
</reference>
<dbReference type="RefSeq" id="XP_075095411.1">
    <property type="nucleotide sequence ID" value="XM_075239310.1"/>
</dbReference>
<name>A0AC58TDU9_TOBAC</name>
<sequence>MENYQTLRDDFLFTDMIEVPTNGRSGGIVLIWSSRLITIDIISFTSQEIHAMVKVYSSTQPWLFSAIYASNLFNYRKILWDNLITLHETYSGPWLIGGDFNEVLTANDKWGGFKGSEYTWSNKKTRDDLILERLYRCFINDDWLNIFPDAHVSHLPKTYSDHNPLLLHLHGNNITSISKPFRFETMWYSHLDLVNIINDSWNSTLDLLQATSLFQYNITWWNKHVFGNIFTKTKTILARLTGLPNSAKYATRLFLQNLEISLIKDFNDILRLEEELWKLKSRINWITDGDANTKFFYISTINRRRRNRIISFIDDTGNLIYDQADIEAHIFHNFKALYSTVHLDAANHYNHYPFPILTDSDIIHLGKNLCDHEILEALKSFKPFKAPRLDSLHPFFYKKY</sequence>
<evidence type="ECO:0000313" key="1">
    <source>
        <dbReference type="Proteomes" id="UP000790787"/>
    </source>
</evidence>
<gene>
    <name evidence="2" type="primary">LOC142173689</name>
</gene>
<accession>A0AC58TDU9</accession>
<organism evidence="1 2">
    <name type="scientific">Nicotiana tabacum</name>
    <name type="common">Common tobacco</name>
    <dbReference type="NCBI Taxonomy" id="4097"/>
    <lineage>
        <taxon>Eukaryota</taxon>
        <taxon>Viridiplantae</taxon>
        <taxon>Streptophyta</taxon>
        <taxon>Embryophyta</taxon>
        <taxon>Tracheophyta</taxon>
        <taxon>Spermatophyta</taxon>
        <taxon>Magnoliopsida</taxon>
        <taxon>eudicotyledons</taxon>
        <taxon>Gunneridae</taxon>
        <taxon>Pentapetalae</taxon>
        <taxon>asterids</taxon>
        <taxon>lamiids</taxon>
        <taxon>Solanales</taxon>
        <taxon>Solanaceae</taxon>
        <taxon>Nicotianoideae</taxon>
        <taxon>Nicotianeae</taxon>
        <taxon>Nicotiana</taxon>
    </lineage>
</organism>
<protein>
    <submittedName>
        <fullName evidence="2">Uncharacterized protein LOC142173689</fullName>
    </submittedName>
</protein>
<reference evidence="2" key="2">
    <citation type="submission" date="2025-08" db="UniProtKB">
        <authorList>
            <consortium name="RefSeq"/>
        </authorList>
    </citation>
    <scope>IDENTIFICATION</scope>
    <source>
        <tissue evidence="2">Leaf</tissue>
    </source>
</reference>